<dbReference type="EMBL" id="SJKA01000001">
    <property type="protein sequence ID" value="TCC43497.1"/>
    <property type="molecule type" value="Genomic_DNA"/>
</dbReference>
<dbReference type="GO" id="GO:0003677">
    <property type="term" value="F:DNA binding"/>
    <property type="evidence" value="ECO:0007669"/>
    <property type="project" value="InterPro"/>
</dbReference>
<dbReference type="Pfam" id="PF19054">
    <property type="entry name" value="DUF5753"/>
    <property type="match status" value="1"/>
</dbReference>
<reference evidence="2 3" key="1">
    <citation type="submission" date="2019-02" db="EMBL/GenBank/DDBJ databases">
        <title>Kribbella capetownensis sp. nov. and Kribbella speibonae sp. nov., isolated from soil.</title>
        <authorList>
            <person name="Curtis S.M."/>
            <person name="Norton I."/>
            <person name="Everest G.J."/>
            <person name="Meyers P.R."/>
        </authorList>
    </citation>
    <scope>NUCLEOTIDE SEQUENCE [LARGE SCALE GENOMIC DNA]</scope>
    <source>
        <strain evidence="2 3">DSM 27082</strain>
    </source>
</reference>
<dbReference type="InterPro" id="IPR001387">
    <property type="entry name" value="Cro/C1-type_HTH"/>
</dbReference>
<evidence type="ECO:0000313" key="3">
    <source>
        <dbReference type="Proteomes" id="UP000292695"/>
    </source>
</evidence>
<keyword evidence="3" id="KW-1185">Reference proteome</keyword>
<evidence type="ECO:0000313" key="2">
    <source>
        <dbReference type="EMBL" id="TCC43497.1"/>
    </source>
</evidence>
<sequence length="285" mass="31907">MTTNPSSSARKAQETLGIRLRDLRMDAGLTGRELAAATGWHFTRVSKLEHGVQAPTDQDIRTWCTACNVPEQIPDLIAQARAVSSMYVEWRRQARAGMKQMMLSTVPLYERTKRFRIYELNVIPGLFQTADYTRAMLAVWIEFLDTHDDLDAAVAAKMARQAVVYDSTKTFAVLLEEASLRTWSGGAETMLAQLDRLLSVMTLPNVSLGIVPSLIERQAVGSAGFWIFDDKLVGLETPTAKIEVTQPQEIALYARTFEQMTHAAVYGRDARAIIINLQAEIDRRN</sequence>
<name>A0A4R0JBV0_9ACTN</name>
<dbReference type="PROSITE" id="PS50943">
    <property type="entry name" value="HTH_CROC1"/>
    <property type="match status" value="1"/>
</dbReference>
<protein>
    <submittedName>
        <fullName evidence="2">XRE family transcriptional regulator</fullName>
    </submittedName>
</protein>
<dbReference type="CDD" id="cd00093">
    <property type="entry name" value="HTH_XRE"/>
    <property type="match status" value="1"/>
</dbReference>
<dbReference type="InterPro" id="IPR010982">
    <property type="entry name" value="Lambda_DNA-bd_dom_sf"/>
</dbReference>
<dbReference type="InterPro" id="IPR043917">
    <property type="entry name" value="DUF5753"/>
</dbReference>
<proteinExistence type="predicted"/>
<dbReference type="AlphaFoldDB" id="A0A4R0JBV0"/>
<dbReference type="Pfam" id="PF13560">
    <property type="entry name" value="HTH_31"/>
    <property type="match status" value="1"/>
</dbReference>
<dbReference type="OrthoDB" id="4966777at2"/>
<evidence type="ECO:0000259" key="1">
    <source>
        <dbReference type="PROSITE" id="PS50943"/>
    </source>
</evidence>
<dbReference type="Proteomes" id="UP000292695">
    <property type="component" value="Unassembled WGS sequence"/>
</dbReference>
<feature type="domain" description="HTH cro/C1-type" evidence="1">
    <location>
        <begin position="20"/>
        <end position="73"/>
    </location>
</feature>
<accession>A0A4R0JBV0</accession>
<gene>
    <name evidence="2" type="ORF">E0H50_03285</name>
</gene>
<dbReference type="SMART" id="SM00530">
    <property type="entry name" value="HTH_XRE"/>
    <property type="match status" value="1"/>
</dbReference>
<comment type="caution">
    <text evidence="2">The sequence shown here is derived from an EMBL/GenBank/DDBJ whole genome shotgun (WGS) entry which is preliminary data.</text>
</comment>
<dbReference type="SUPFAM" id="SSF47413">
    <property type="entry name" value="lambda repressor-like DNA-binding domains"/>
    <property type="match status" value="1"/>
</dbReference>
<organism evidence="2 3">
    <name type="scientific">Kribbella sindirgiensis</name>
    <dbReference type="NCBI Taxonomy" id="1124744"/>
    <lineage>
        <taxon>Bacteria</taxon>
        <taxon>Bacillati</taxon>
        <taxon>Actinomycetota</taxon>
        <taxon>Actinomycetes</taxon>
        <taxon>Propionibacteriales</taxon>
        <taxon>Kribbellaceae</taxon>
        <taxon>Kribbella</taxon>
    </lineage>
</organism>
<dbReference type="Gene3D" id="1.10.260.40">
    <property type="entry name" value="lambda repressor-like DNA-binding domains"/>
    <property type="match status" value="1"/>
</dbReference>